<name>A0ABR5K1W7_9BACI</name>
<gene>
    <name evidence="1" type="ORF">AEA09_09450</name>
</gene>
<dbReference type="Pfam" id="PF14398">
    <property type="entry name" value="ATPgrasp_YheCD"/>
    <property type="match status" value="1"/>
</dbReference>
<reference evidence="2" key="1">
    <citation type="submission" date="2015-07" db="EMBL/GenBank/DDBJ databases">
        <title>Fjat-14205 dsm 2895.</title>
        <authorList>
            <person name="Liu B."/>
            <person name="Wang J."/>
            <person name="Zhu Y."/>
            <person name="Liu G."/>
            <person name="Chen Q."/>
            <person name="Chen Z."/>
            <person name="Lan J."/>
            <person name="Che J."/>
            <person name="Ge C."/>
            <person name="Shi H."/>
            <person name="Pan Z."/>
            <person name="Liu X."/>
        </authorList>
    </citation>
    <scope>NUCLEOTIDE SEQUENCE [LARGE SCALE GENOMIC DNA]</scope>
    <source>
        <strain evidence="2">DSM 25560</strain>
    </source>
</reference>
<keyword evidence="2" id="KW-1185">Reference proteome</keyword>
<organism evidence="1 2">
    <name type="scientific">Lysinibacillus contaminans</name>
    <dbReference type="NCBI Taxonomy" id="1293441"/>
    <lineage>
        <taxon>Bacteria</taxon>
        <taxon>Bacillati</taxon>
        <taxon>Bacillota</taxon>
        <taxon>Bacilli</taxon>
        <taxon>Bacillales</taxon>
        <taxon>Bacillaceae</taxon>
        <taxon>Lysinibacillus</taxon>
    </lineage>
</organism>
<proteinExistence type="predicted"/>
<dbReference type="SUPFAM" id="SSF56059">
    <property type="entry name" value="Glutathione synthetase ATP-binding domain-like"/>
    <property type="match status" value="1"/>
</dbReference>
<dbReference type="EMBL" id="LGRV01000003">
    <property type="protein sequence ID" value="KOS68740.1"/>
    <property type="molecule type" value="Genomic_DNA"/>
</dbReference>
<comment type="caution">
    <text evidence="1">The sequence shown here is derived from an EMBL/GenBank/DDBJ whole genome shotgun (WGS) entry which is preliminary data.</text>
</comment>
<evidence type="ECO:0000313" key="1">
    <source>
        <dbReference type="EMBL" id="KOS68740.1"/>
    </source>
</evidence>
<dbReference type="InterPro" id="IPR026838">
    <property type="entry name" value="YheC/D"/>
</dbReference>
<protein>
    <recommendedName>
        <fullName evidence="3">ATP-grasp domain-containing protein</fullName>
    </recommendedName>
</protein>
<evidence type="ECO:0000313" key="2">
    <source>
        <dbReference type="Proteomes" id="UP000050668"/>
    </source>
</evidence>
<dbReference type="RefSeq" id="WP_053583588.1">
    <property type="nucleotide sequence ID" value="NZ_LGRV01000003.1"/>
</dbReference>
<evidence type="ECO:0008006" key="3">
    <source>
        <dbReference type="Google" id="ProtNLM"/>
    </source>
</evidence>
<accession>A0ABR5K1W7</accession>
<sequence length="430" mass="49723">MKVSRGRFAQYKILAADKRLRKHLIETFLFSKKSLATILDANNEQIVIKAAFGPEELKVYRENNVYYIQSSDDDLTVPNLEALYAALQKKLEQRYYILQKSPVAKKTFRYFLTMHRKTSQSKWNIASETKQSRTILDALVAKIYCKKIQQVVTLAAEKLGEVYPNCHTIVIEVGYDWRGRIWIYDTILHLPNSKWSQYYALRTERKLRNYLPHTDLLTHTTFNYFLERYKVIILKPCIGQHGVGVIQISKRSTSVYEIHSGMRKMLKPSLDEAFYYINQKYLSRKYYIVQQRIPLATISDCPMDVRVVTQKINGIWKVTGKLVKVAGNDFVITNAAQKLLTLNQSIQDAKILRIYLKPFDVRLDGICLQASKRLDENYAQLDIIGFDVGMTKIGALWIIEGNTVPDIGMFDSLEDKAMYKTIVNARNAEG</sequence>
<dbReference type="Proteomes" id="UP000050668">
    <property type="component" value="Unassembled WGS sequence"/>
</dbReference>
<dbReference type="Gene3D" id="3.30.470.20">
    <property type="entry name" value="ATP-grasp fold, B domain"/>
    <property type="match status" value="1"/>
</dbReference>